<dbReference type="Proteomes" id="UP000249890">
    <property type="component" value="Chromosome"/>
</dbReference>
<reference evidence="1 2" key="1">
    <citation type="submission" date="2017-06" db="EMBL/GenBank/DDBJ databases">
        <title>Complete genome sequence of Paenibacillus donghaensis KCTC 13049T isolated from East Sea sediment, South Korea.</title>
        <authorList>
            <person name="Jung B.K."/>
            <person name="Hong S.-J."/>
            <person name="Shin J.-H."/>
        </authorList>
    </citation>
    <scope>NUCLEOTIDE SEQUENCE [LARGE SCALE GENOMIC DNA]</scope>
    <source>
        <strain evidence="1 2">KCTC 13049</strain>
    </source>
</reference>
<sequence>MTQVQTMTNPELNRALAVLMGWKAGGDPNKKRDFVWWIDENRFRMPEKWDPCTDPAASLEVEKAAIAKDKTAYIKNLMYVCWRGDYLDYYNLNDDEWVLLSAISDLLTASPRERAEAAYITLLGARAHVD</sequence>
<dbReference type="EMBL" id="CP021780">
    <property type="protein sequence ID" value="ASA22017.1"/>
    <property type="molecule type" value="Genomic_DNA"/>
</dbReference>
<dbReference type="OrthoDB" id="2666929at2"/>
<accession>A0A2Z2K9D7</accession>
<dbReference type="KEGG" id="pdh:B9T62_15285"/>
<evidence type="ECO:0000313" key="1">
    <source>
        <dbReference type="EMBL" id="ASA22017.1"/>
    </source>
</evidence>
<dbReference type="RefSeq" id="WP_087916022.1">
    <property type="nucleotide sequence ID" value="NZ_CP021780.1"/>
</dbReference>
<proteinExistence type="predicted"/>
<protein>
    <recommendedName>
        <fullName evidence="3">Phage ABA sandwich domain-containing protein</fullName>
    </recommendedName>
</protein>
<gene>
    <name evidence="1" type="ORF">B9T62_15285</name>
</gene>
<name>A0A2Z2K9D7_9BACL</name>
<evidence type="ECO:0008006" key="3">
    <source>
        <dbReference type="Google" id="ProtNLM"/>
    </source>
</evidence>
<evidence type="ECO:0000313" key="2">
    <source>
        <dbReference type="Proteomes" id="UP000249890"/>
    </source>
</evidence>
<organism evidence="1 2">
    <name type="scientific">Paenibacillus donghaensis</name>
    <dbReference type="NCBI Taxonomy" id="414771"/>
    <lineage>
        <taxon>Bacteria</taxon>
        <taxon>Bacillati</taxon>
        <taxon>Bacillota</taxon>
        <taxon>Bacilli</taxon>
        <taxon>Bacillales</taxon>
        <taxon>Paenibacillaceae</taxon>
        <taxon>Paenibacillus</taxon>
    </lineage>
</organism>
<dbReference type="AlphaFoldDB" id="A0A2Z2K9D7"/>
<keyword evidence="2" id="KW-1185">Reference proteome</keyword>